<feature type="transmembrane region" description="Helical" evidence="7">
    <location>
        <begin position="16"/>
        <end position="33"/>
    </location>
</feature>
<dbReference type="EMBL" id="ASPP01017808">
    <property type="protein sequence ID" value="ETO16809.1"/>
    <property type="molecule type" value="Genomic_DNA"/>
</dbReference>
<reference evidence="8 9" key="1">
    <citation type="journal article" date="2013" name="Curr. Biol.">
        <title>The Genome of the Foraminiferan Reticulomyxa filosa.</title>
        <authorList>
            <person name="Glockner G."/>
            <person name="Hulsmann N."/>
            <person name="Schleicher M."/>
            <person name="Noegel A.A."/>
            <person name="Eichinger L."/>
            <person name="Gallinger C."/>
            <person name="Pawlowski J."/>
            <person name="Sierra R."/>
            <person name="Euteneuer U."/>
            <person name="Pillet L."/>
            <person name="Moustafa A."/>
            <person name="Platzer M."/>
            <person name="Groth M."/>
            <person name="Szafranski K."/>
            <person name="Schliwa M."/>
        </authorList>
    </citation>
    <scope>NUCLEOTIDE SEQUENCE [LARGE SCALE GENOMIC DNA]</scope>
</reference>
<evidence type="ECO:0000256" key="2">
    <source>
        <dbReference type="ARBA" id="ARBA00005227"/>
    </source>
</evidence>
<sequence length="195" mass="23189">MRDHVLSALKCNQEGYSHHFFYSFFIRTFFFFWEKNDQKFHYTYKQKKLSSTSVTFFFFFDTIGTRRSKQINKQTKCGDTQLINQSPKKKKKKQTEYAWNDKEPEANSLNCGGGTQLRIAAPDTFDSLDVIWSYALAFEVFKTIQIILKHSNIFKQESDVQWASRWDAYLKMQDPQIHWFSILNSFMIVIFLSAM</sequence>
<evidence type="ECO:0000256" key="6">
    <source>
        <dbReference type="ARBA" id="ARBA00023136"/>
    </source>
</evidence>
<evidence type="ECO:0000256" key="7">
    <source>
        <dbReference type="SAM" id="Phobius"/>
    </source>
</evidence>
<feature type="transmembrane region" description="Helical" evidence="7">
    <location>
        <begin position="177"/>
        <end position="194"/>
    </location>
</feature>
<dbReference type="GO" id="GO:0016020">
    <property type="term" value="C:membrane"/>
    <property type="evidence" value="ECO:0007669"/>
    <property type="project" value="UniProtKB-SubCell"/>
</dbReference>
<keyword evidence="6 7" id="KW-0472">Membrane</keyword>
<feature type="non-terminal residue" evidence="8">
    <location>
        <position position="195"/>
    </location>
</feature>
<comment type="similarity">
    <text evidence="2">Belongs to the nonaspanin (TM9SF) (TC 9.A.2) family.</text>
</comment>
<accession>X6MSJ0</accession>
<dbReference type="InterPro" id="IPR004240">
    <property type="entry name" value="EMP70"/>
</dbReference>
<dbReference type="Pfam" id="PF02990">
    <property type="entry name" value="EMP70"/>
    <property type="match status" value="1"/>
</dbReference>
<keyword evidence="9" id="KW-1185">Reference proteome</keyword>
<evidence type="ECO:0000256" key="1">
    <source>
        <dbReference type="ARBA" id="ARBA00004141"/>
    </source>
</evidence>
<comment type="subcellular location">
    <subcellularLocation>
        <location evidence="1">Membrane</location>
        <topology evidence="1">Multi-pass membrane protein</topology>
    </subcellularLocation>
</comment>
<name>X6MSJ0_RETFI</name>
<evidence type="ECO:0000313" key="9">
    <source>
        <dbReference type="Proteomes" id="UP000023152"/>
    </source>
</evidence>
<protein>
    <submittedName>
        <fullName evidence="8">Uncharacterized protein</fullName>
    </submittedName>
</protein>
<keyword evidence="5 7" id="KW-1133">Transmembrane helix</keyword>
<gene>
    <name evidence="8" type="ORF">RFI_20530</name>
</gene>
<dbReference type="OrthoDB" id="1666796at2759"/>
<evidence type="ECO:0000256" key="5">
    <source>
        <dbReference type="ARBA" id="ARBA00022989"/>
    </source>
</evidence>
<keyword evidence="4" id="KW-0732">Signal</keyword>
<dbReference type="AlphaFoldDB" id="X6MSJ0"/>
<evidence type="ECO:0000313" key="8">
    <source>
        <dbReference type="EMBL" id="ETO16809.1"/>
    </source>
</evidence>
<keyword evidence="3 7" id="KW-0812">Transmembrane</keyword>
<organism evidence="8 9">
    <name type="scientific">Reticulomyxa filosa</name>
    <dbReference type="NCBI Taxonomy" id="46433"/>
    <lineage>
        <taxon>Eukaryota</taxon>
        <taxon>Sar</taxon>
        <taxon>Rhizaria</taxon>
        <taxon>Retaria</taxon>
        <taxon>Foraminifera</taxon>
        <taxon>Monothalamids</taxon>
        <taxon>Reticulomyxidae</taxon>
        <taxon>Reticulomyxa</taxon>
    </lineage>
</organism>
<comment type="caution">
    <text evidence="8">The sequence shown here is derived from an EMBL/GenBank/DDBJ whole genome shotgun (WGS) entry which is preliminary data.</text>
</comment>
<evidence type="ECO:0000256" key="3">
    <source>
        <dbReference type="ARBA" id="ARBA00022692"/>
    </source>
</evidence>
<evidence type="ECO:0000256" key="4">
    <source>
        <dbReference type="ARBA" id="ARBA00022729"/>
    </source>
</evidence>
<proteinExistence type="inferred from homology"/>
<dbReference type="Proteomes" id="UP000023152">
    <property type="component" value="Unassembled WGS sequence"/>
</dbReference>